<dbReference type="InterPro" id="IPR004089">
    <property type="entry name" value="MCPsignal_dom"/>
</dbReference>
<evidence type="ECO:0000256" key="2">
    <source>
        <dbReference type="ARBA" id="ARBA00029447"/>
    </source>
</evidence>
<dbReference type="InterPro" id="IPR004090">
    <property type="entry name" value="Chemotax_Me-accpt_rcpt"/>
</dbReference>
<proteinExistence type="inferred from homology"/>
<evidence type="ECO:0000259" key="6">
    <source>
        <dbReference type="PROSITE" id="PS50111"/>
    </source>
</evidence>
<comment type="similarity">
    <text evidence="2">Belongs to the methyl-accepting chemotaxis (MCP) protein family.</text>
</comment>
<keyword evidence="5" id="KW-0472">Membrane</keyword>
<dbReference type="Pfam" id="PF00015">
    <property type="entry name" value="MCPsignal"/>
    <property type="match status" value="1"/>
</dbReference>
<evidence type="ECO:0000256" key="1">
    <source>
        <dbReference type="ARBA" id="ARBA00022481"/>
    </source>
</evidence>
<dbReference type="Pfam" id="PF00672">
    <property type="entry name" value="HAMP"/>
    <property type="match status" value="1"/>
</dbReference>
<dbReference type="CDD" id="cd06225">
    <property type="entry name" value="HAMP"/>
    <property type="match status" value="1"/>
</dbReference>
<dbReference type="InterPro" id="IPR024478">
    <property type="entry name" value="HlyB_4HB_MCP"/>
</dbReference>
<dbReference type="InterPro" id="IPR003660">
    <property type="entry name" value="HAMP_dom"/>
</dbReference>
<gene>
    <name evidence="8" type="ORF">NCCP691_03240</name>
</gene>
<dbReference type="Pfam" id="PF12729">
    <property type="entry name" value="4HB_MCP_1"/>
    <property type="match status" value="1"/>
</dbReference>
<protein>
    <submittedName>
        <fullName evidence="8">Methyl-accepting chemotaxis protein</fullName>
    </submittedName>
</protein>
<feature type="domain" description="Methyl-accepting transducer" evidence="6">
    <location>
        <begin position="269"/>
        <end position="498"/>
    </location>
</feature>
<dbReference type="RefSeq" id="WP_274387216.1">
    <property type="nucleotide sequence ID" value="NZ_BPMK01000001.1"/>
</dbReference>
<dbReference type="PANTHER" id="PTHR43531:SF14">
    <property type="entry name" value="METHYL-ACCEPTING CHEMOTAXIS PROTEIN I-RELATED"/>
    <property type="match status" value="1"/>
</dbReference>
<evidence type="ECO:0000256" key="3">
    <source>
        <dbReference type="PROSITE-ProRule" id="PRU00284"/>
    </source>
</evidence>
<dbReference type="CDD" id="cd11386">
    <property type="entry name" value="MCP_signal"/>
    <property type="match status" value="1"/>
</dbReference>
<evidence type="ECO:0000256" key="4">
    <source>
        <dbReference type="SAM" id="Coils"/>
    </source>
</evidence>
<dbReference type="Gene3D" id="1.10.287.950">
    <property type="entry name" value="Methyl-accepting chemotaxis protein"/>
    <property type="match status" value="1"/>
</dbReference>
<keyword evidence="5" id="KW-1133">Transmembrane helix</keyword>
<keyword evidence="3" id="KW-0807">Transducer</keyword>
<dbReference type="SMART" id="SM00304">
    <property type="entry name" value="HAMP"/>
    <property type="match status" value="1"/>
</dbReference>
<evidence type="ECO:0000313" key="8">
    <source>
        <dbReference type="EMBL" id="GIZ50310.1"/>
    </source>
</evidence>
<comment type="caution">
    <text evidence="8">The sequence shown here is derived from an EMBL/GenBank/DDBJ whole genome shotgun (WGS) entry which is preliminary data.</text>
</comment>
<dbReference type="EMBL" id="BPMK01000001">
    <property type="protein sequence ID" value="GIZ50310.1"/>
    <property type="molecule type" value="Genomic_DNA"/>
</dbReference>
<reference evidence="8 9" key="1">
    <citation type="journal article" date="2022" name="Int. J. Syst. Evol. Microbiol.">
        <title>Noviherbaspirillum aridicola sp. nov., isolated from an arid soil in Pakistan.</title>
        <authorList>
            <person name="Khan I.U."/>
            <person name="Saqib M."/>
            <person name="Amin A."/>
            <person name="Hussain F."/>
            <person name="Li L."/>
            <person name="Liu Y.H."/>
            <person name="Fang B.Z."/>
            <person name="Ahmed I."/>
            <person name="Li W.J."/>
        </authorList>
    </citation>
    <scope>NUCLEOTIDE SEQUENCE [LARGE SCALE GENOMIC DNA]</scope>
    <source>
        <strain evidence="8 9">NCCP-691</strain>
    </source>
</reference>
<feature type="domain" description="HAMP" evidence="7">
    <location>
        <begin position="212"/>
        <end position="264"/>
    </location>
</feature>
<dbReference type="SUPFAM" id="SSF58104">
    <property type="entry name" value="Methyl-accepting chemotaxis protein (MCP) signaling domain"/>
    <property type="match status" value="1"/>
</dbReference>
<evidence type="ECO:0000313" key="9">
    <source>
        <dbReference type="Proteomes" id="UP000887222"/>
    </source>
</evidence>
<dbReference type="PROSITE" id="PS50111">
    <property type="entry name" value="CHEMOTAXIS_TRANSDUC_2"/>
    <property type="match status" value="1"/>
</dbReference>
<sequence length="520" mass="55073">MKFSNLKVATKLWLSVALFIVLLIVNLVLAGARTAEVRGKSEQLTLNSLEKVKLVAQWAGLAETVGARMSAIVLSGSPELAEAFKDLNAKDQARIAEIQKQVETFASTDEERRQLAKIADKRGVVLGLLRKLGELRAAGNSAEADSLYMQQLTPAMSEYMGALQEQVALQEEITKKLRKELTTETASVMQISIFFIIAIIIGALIGAHFLIRSIRNPLQQAAGMANRIANGDLSPRKPELRADEFGDLLRALAAMRDALGTLVAQVRSGSESVVAASSEIAAGNLDLSNRTEQQAATIEETASTMEELLARVRQNADNACNANSLASAASEVASKGGAVVSQVVDTMGSINESSRKAVDIITVIDGIAFQTNILALNAAVEAARAGEQGRGFAVVAAEVRSLAQRSASAAREIKALIGASVENAEAGARLVDQAGATMHEIVDSVARVTQVINEISRASQEQAANIEQVNRAVTQMDEATQQNAALVEQASAASQSMNQQARALAEAVSVFKTGDEAARA</sequence>
<keyword evidence="5" id="KW-0812">Transmembrane</keyword>
<dbReference type="CDD" id="cd19411">
    <property type="entry name" value="MCP2201-like_sensor"/>
    <property type="match status" value="1"/>
</dbReference>
<keyword evidence="4" id="KW-0175">Coiled coil</keyword>
<dbReference type="PROSITE" id="PS50885">
    <property type="entry name" value="HAMP"/>
    <property type="match status" value="1"/>
</dbReference>
<evidence type="ECO:0000256" key="5">
    <source>
        <dbReference type="SAM" id="Phobius"/>
    </source>
</evidence>
<feature type="transmembrane region" description="Helical" evidence="5">
    <location>
        <begin position="188"/>
        <end position="211"/>
    </location>
</feature>
<name>A0ABQ4PZH5_9BURK</name>
<dbReference type="InterPro" id="IPR051310">
    <property type="entry name" value="MCP_chemotaxis"/>
</dbReference>
<dbReference type="Proteomes" id="UP000887222">
    <property type="component" value="Unassembled WGS sequence"/>
</dbReference>
<feature type="coiled-coil region" evidence="4">
    <location>
        <begin position="469"/>
        <end position="496"/>
    </location>
</feature>
<evidence type="ECO:0000259" key="7">
    <source>
        <dbReference type="PROSITE" id="PS50885"/>
    </source>
</evidence>
<dbReference type="PANTHER" id="PTHR43531">
    <property type="entry name" value="PROTEIN ICFG"/>
    <property type="match status" value="1"/>
</dbReference>
<accession>A0ABQ4PZH5</accession>
<dbReference type="SMART" id="SM00283">
    <property type="entry name" value="MA"/>
    <property type="match status" value="1"/>
</dbReference>
<organism evidence="8 9">
    <name type="scientific">Noviherbaspirillum aridicola</name>
    <dbReference type="NCBI Taxonomy" id="2849687"/>
    <lineage>
        <taxon>Bacteria</taxon>
        <taxon>Pseudomonadati</taxon>
        <taxon>Pseudomonadota</taxon>
        <taxon>Betaproteobacteria</taxon>
        <taxon>Burkholderiales</taxon>
        <taxon>Oxalobacteraceae</taxon>
        <taxon>Noviherbaspirillum</taxon>
    </lineage>
</organism>
<keyword evidence="1" id="KW-0488">Methylation</keyword>
<dbReference type="PRINTS" id="PR00260">
    <property type="entry name" value="CHEMTRNSDUCR"/>
</dbReference>
<keyword evidence="9" id="KW-1185">Reference proteome</keyword>
<dbReference type="InterPro" id="IPR047347">
    <property type="entry name" value="YvaQ-like_sensor"/>
</dbReference>